<protein>
    <submittedName>
        <fullName evidence="1">Uncharacterized protein</fullName>
    </submittedName>
</protein>
<proteinExistence type="predicted"/>
<organism evidence="1 2">
    <name type="scientific">Paenibacillus apiarius</name>
    <dbReference type="NCBI Taxonomy" id="46240"/>
    <lineage>
        <taxon>Bacteria</taxon>
        <taxon>Bacillati</taxon>
        <taxon>Bacillota</taxon>
        <taxon>Bacilli</taxon>
        <taxon>Bacillales</taxon>
        <taxon>Paenibacillaceae</taxon>
        <taxon>Paenibacillus</taxon>
    </lineage>
</organism>
<name>A0ABT4DQR6_9BACL</name>
<dbReference type="RefSeq" id="WP_268601122.1">
    <property type="nucleotide sequence ID" value="NZ_JAMDLV010000006.1"/>
</dbReference>
<keyword evidence="2" id="KW-1185">Reference proteome</keyword>
<dbReference type="EMBL" id="JAMDLW010000009">
    <property type="protein sequence ID" value="MCY9519694.1"/>
    <property type="molecule type" value="Genomic_DNA"/>
</dbReference>
<accession>A0ABT4DQR6</accession>
<dbReference type="Proteomes" id="UP001207626">
    <property type="component" value="Unassembled WGS sequence"/>
</dbReference>
<reference evidence="1 2" key="1">
    <citation type="submission" date="2022-05" db="EMBL/GenBank/DDBJ databases">
        <title>Genome Sequencing of Bee-Associated Microbes.</title>
        <authorList>
            <person name="Dunlap C."/>
        </authorList>
    </citation>
    <scope>NUCLEOTIDE SEQUENCE [LARGE SCALE GENOMIC DNA]</scope>
    <source>
        <strain evidence="1 2">NRRL NRS-1438</strain>
    </source>
</reference>
<sequence length="63" mass="7152">MTTIINRVKYTYTFTPAFGPKILSHVNIGGGVWVNDTETNLAAPLESFEEFERIAKEIDDIYN</sequence>
<evidence type="ECO:0000313" key="1">
    <source>
        <dbReference type="EMBL" id="MCY9519694.1"/>
    </source>
</evidence>
<comment type="caution">
    <text evidence="1">The sequence shown here is derived from an EMBL/GenBank/DDBJ whole genome shotgun (WGS) entry which is preliminary data.</text>
</comment>
<evidence type="ECO:0000313" key="2">
    <source>
        <dbReference type="Proteomes" id="UP001207626"/>
    </source>
</evidence>
<gene>
    <name evidence="1" type="ORF">M5X09_08365</name>
</gene>